<evidence type="ECO:0000313" key="2">
    <source>
        <dbReference type="Proteomes" id="UP000826212"/>
    </source>
</evidence>
<sequence length="516" mass="57283">MNQTRITNTIGGAFLSLLMLGTTSCKEDASKKEVKKPNIIIIMADDLGFGDVSCNGATEIKTPNIDKIATGGIRFTNGYCASSTCTPARYSMLTGAYPWKNKKAEVLAGNAPLLIDTTWNTLPRMLQSQGYKTTVIGKWHLGLGNGNVDWNKEVTPGPRAIGFDSEYIMAATNDRVPCVYINNGHVDNLDPNDPIQVSYKKNFEGEPTGKNNPEMLRMKTTQGHNQSIINGISRIGFMKGGKSAIWKDEDMADLFLEKAKQYVTDHKDKPFFLYYALHEPHVPRLPNSRFVGKSGMGSRGDAILEADWCVGEFMKHLHKLGLDENTIVIFTSDNGPVTDDGYADQADELLGNHKPLGPLRGGKYSLYDGGTRIPFFVKWTNHIKPGESNAVVTQLDFLASFASLLNVKGIDLKDSEDHMDAILGKDLKGRQELVFEALGHKTGLRQGDYIYIPPYKGGHYISWGVMNETGNSKEEQLYNITDDIAQQKNLAETNPAVLKKMKERYQELTKGYKWGH</sequence>
<organism evidence="1 2">
    <name type="scientific">Halosquirtibacter laminarini</name>
    <dbReference type="NCBI Taxonomy" id="3374600"/>
    <lineage>
        <taxon>Bacteria</taxon>
        <taxon>Pseudomonadati</taxon>
        <taxon>Bacteroidota</taxon>
        <taxon>Bacteroidia</taxon>
        <taxon>Marinilabiliales</taxon>
        <taxon>Prolixibacteraceae</taxon>
        <taxon>Halosquirtibacter</taxon>
    </lineage>
</organism>
<proteinExistence type="predicted"/>
<dbReference type="EMBL" id="CP081303">
    <property type="protein sequence ID" value="QZE12926.1"/>
    <property type="molecule type" value="Genomic_DNA"/>
</dbReference>
<evidence type="ECO:0000313" key="1">
    <source>
        <dbReference type="EMBL" id="QZE12926.1"/>
    </source>
</evidence>
<name>A0AC61NBR3_9BACT</name>
<gene>
    <name evidence="1" type="ORF">K4L44_10030</name>
</gene>
<reference evidence="1" key="1">
    <citation type="submission" date="2021-08" db="EMBL/GenBank/DDBJ databases">
        <title>Novel anaerobic bacterium isolated from sea squirt in East Sea, Republic of Korea.</title>
        <authorList>
            <person name="Nguyen T.H."/>
            <person name="Li Z."/>
            <person name="Lee Y.-J."/>
            <person name="Ko J."/>
            <person name="Kim S.-G."/>
        </authorList>
    </citation>
    <scope>NUCLEOTIDE SEQUENCE</scope>
    <source>
        <strain evidence="1">KCTC 25031</strain>
    </source>
</reference>
<keyword evidence="2" id="KW-1185">Reference proteome</keyword>
<protein>
    <submittedName>
        <fullName evidence="1">Sulfatase-like hydrolase/transferase</fullName>
    </submittedName>
</protein>
<dbReference type="Proteomes" id="UP000826212">
    <property type="component" value="Chromosome"/>
</dbReference>
<accession>A0AC61NBR3</accession>